<dbReference type="GO" id="GO:0016747">
    <property type="term" value="F:acyltransferase activity, transferring groups other than amino-acyl groups"/>
    <property type="evidence" value="ECO:0007669"/>
    <property type="project" value="InterPro"/>
</dbReference>
<keyword evidence="1" id="KW-0812">Transmembrane</keyword>
<evidence type="ECO:0000313" key="4">
    <source>
        <dbReference type="Proteomes" id="UP000008141"/>
    </source>
</evidence>
<keyword evidence="4" id="KW-1185">Reference proteome</keyword>
<dbReference type="RefSeq" id="XP_005843528.1">
    <property type="nucleotide sequence ID" value="XM_005843466.1"/>
</dbReference>
<accession>E1ZS17</accession>
<feature type="domain" description="FAE" evidence="2">
    <location>
        <begin position="90"/>
        <end position="195"/>
    </location>
</feature>
<dbReference type="EMBL" id="GL433864">
    <property type="protein sequence ID" value="EFN51426.1"/>
    <property type="molecule type" value="Genomic_DNA"/>
</dbReference>
<dbReference type="GeneID" id="17350830"/>
<dbReference type="InterPro" id="IPR013601">
    <property type="entry name" value="FAE1_typ3_polyketide_synth"/>
</dbReference>
<dbReference type="GO" id="GO:0006633">
    <property type="term" value="P:fatty acid biosynthetic process"/>
    <property type="evidence" value="ECO:0007669"/>
    <property type="project" value="InterPro"/>
</dbReference>
<proteinExistence type="predicted"/>
<sequence length="376" mass="41890">MARQSDFPPRWVAKALKTLFACAHYAAAAAAGYAAYVAAARLRGLHSAGQLLPPLVAAFEARHTLAGGHLAAAAAAAAALWALAALLWRRRAKQPIYLLDFECYRPEQECMVSYNKFVTGSRNAGFFDDAAMDFQTRILHKSGLSEETFFPPGLHLEPPEFDMNRARQEAEIVMFNSVADVLRKTGLTPRQIDVLAAIVLTNKRSERRRSKYELQHVVRVHMGADDAACVFQRPDHANCIGVELSKDLVSVAGRAMEINMTRLGPLVLPWPEKLMFAANWVARHVLRLRVPKYIPDFREAFDHFCLHAGGYGNTSSSTVWYSFGFVESVQGVRRGDIVWQIGFGSGFKCNSVVWRALQPIKAMHRVGGRSFKEPFL</sequence>
<dbReference type="SUPFAM" id="SSF53901">
    <property type="entry name" value="Thiolase-like"/>
    <property type="match status" value="2"/>
</dbReference>
<dbReference type="OMA" id="ANCIGVE"/>
<name>E1ZS17_CHLVA</name>
<dbReference type="OrthoDB" id="329835at2759"/>
<dbReference type="Proteomes" id="UP000008141">
    <property type="component" value="Unassembled WGS sequence"/>
</dbReference>
<dbReference type="GO" id="GO:0016020">
    <property type="term" value="C:membrane"/>
    <property type="evidence" value="ECO:0007669"/>
    <property type="project" value="InterPro"/>
</dbReference>
<dbReference type="STRING" id="554065.E1ZS17"/>
<dbReference type="KEGG" id="cvr:CHLNCDRAFT_141048"/>
<evidence type="ECO:0000313" key="3">
    <source>
        <dbReference type="EMBL" id="EFN51426.1"/>
    </source>
</evidence>
<gene>
    <name evidence="3" type="ORF">CHLNCDRAFT_141048</name>
</gene>
<organism evidence="4">
    <name type="scientific">Chlorella variabilis</name>
    <name type="common">Green alga</name>
    <dbReference type="NCBI Taxonomy" id="554065"/>
    <lineage>
        <taxon>Eukaryota</taxon>
        <taxon>Viridiplantae</taxon>
        <taxon>Chlorophyta</taxon>
        <taxon>core chlorophytes</taxon>
        <taxon>Trebouxiophyceae</taxon>
        <taxon>Chlorellales</taxon>
        <taxon>Chlorellaceae</taxon>
        <taxon>Chlorella clade</taxon>
        <taxon>Chlorella</taxon>
    </lineage>
</organism>
<dbReference type="PANTHER" id="PTHR31561">
    <property type="entry name" value="3-KETOACYL-COA SYNTHASE"/>
    <property type="match status" value="1"/>
</dbReference>
<dbReference type="Gene3D" id="3.40.47.10">
    <property type="match status" value="1"/>
</dbReference>
<feature type="transmembrane region" description="Helical" evidence="1">
    <location>
        <begin position="63"/>
        <end position="88"/>
    </location>
</feature>
<keyword evidence="1" id="KW-0472">Membrane</keyword>
<dbReference type="InterPro" id="IPR016039">
    <property type="entry name" value="Thiolase-like"/>
</dbReference>
<dbReference type="eggNOG" id="ENOG502QPKZ">
    <property type="taxonomic scope" value="Eukaryota"/>
</dbReference>
<evidence type="ECO:0000259" key="2">
    <source>
        <dbReference type="Pfam" id="PF08392"/>
    </source>
</evidence>
<dbReference type="InterPro" id="IPR012392">
    <property type="entry name" value="3-ktacl-CoA_syn"/>
</dbReference>
<feature type="domain" description="FAE" evidence="2">
    <location>
        <begin position="196"/>
        <end position="284"/>
    </location>
</feature>
<reference evidence="3 4" key="1">
    <citation type="journal article" date="2010" name="Plant Cell">
        <title>The Chlorella variabilis NC64A genome reveals adaptation to photosymbiosis, coevolution with viruses, and cryptic sex.</title>
        <authorList>
            <person name="Blanc G."/>
            <person name="Duncan G."/>
            <person name="Agarkova I."/>
            <person name="Borodovsky M."/>
            <person name="Gurnon J."/>
            <person name="Kuo A."/>
            <person name="Lindquist E."/>
            <person name="Lucas S."/>
            <person name="Pangilinan J."/>
            <person name="Polle J."/>
            <person name="Salamov A."/>
            <person name="Terry A."/>
            <person name="Yamada T."/>
            <person name="Dunigan D.D."/>
            <person name="Grigoriev I.V."/>
            <person name="Claverie J.M."/>
            <person name="Van Etten J.L."/>
        </authorList>
    </citation>
    <scope>NUCLEOTIDE SEQUENCE [LARGE SCALE GENOMIC DNA]</scope>
    <source>
        <strain evidence="3 4">NC64A</strain>
    </source>
</reference>
<protein>
    <recommendedName>
        <fullName evidence="2">FAE domain-containing protein</fullName>
    </recommendedName>
</protein>
<keyword evidence="1" id="KW-1133">Transmembrane helix</keyword>
<dbReference type="InParanoid" id="E1ZS17"/>
<dbReference type="Pfam" id="PF08392">
    <property type="entry name" value="FAE1_CUT1_RppA"/>
    <property type="match status" value="2"/>
</dbReference>
<evidence type="ECO:0000256" key="1">
    <source>
        <dbReference type="SAM" id="Phobius"/>
    </source>
</evidence>
<dbReference type="AlphaFoldDB" id="E1ZS17"/>